<comment type="caution">
    <text evidence="2">The sequence shown here is derived from an EMBL/GenBank/DDBJ whole genome shotgun (WGS) entry which is preliminary data.</text>
</comment>
<evidence type="ECO:0000256" key="1">
    <source>
        <dbReference type="SAM" id="Phobius"/>
    </source>
</evidence>
<feature type="transmembrane region" description="Helical" evidence="1">
    <location>
        <begin position="113"/>
        <end position="134"/>
    </location>
</feature>
<dbReference type="PROSITE" id="PS50244">
    <property type="entry name" value="S5A_REDUCTASE"/>
    <property type="match status" value="1"/>
</dbReference>
<dbReference type="EMBL" id="CAJVPI010000526">
    <property type="protein sequence ID" value="CAG8546193.1"/>
    <property type="molecule type" value="Genomic_DNA"/>
</dbReference>
<keyword evidence="1" id="KW-1133">Transmembrane helix</keyword>
<feature type="transmembrane region" description="Helical" evidence="1">
    <location>
        <begin position="146"/>
        <end position="167"/>
    </location>
</feature>
<dbReference type="InterPro" id="IPR010721">
    <property type="entry name" value="UstE-like"/>
</dbReference>
<dbReference type="Proteomes" id="UP000789739">
    <property type="component" value="Unassembled WGS sequence"/>
</dbReference>
<evidence type="ECO:0000313" key="2">
    <source>
        <dbReference type="EMBL" id="CAG8546193.1"/>
    </source>
</evidence>
<dbReference type="Gene3D" id="1.20.120.1630">
    <property type="match status" value="1"/>
</dbReference>
<organism evidence="2 3">
    <name type="scientific">Paraglomus brasilianum</name>
    <dbReference type="NCBI Taxonomy" id="144538"/>
    <lineage>
        <taxon>Eukaryota</taxon>
        <taxon>Fungi</taxon>
        <taxon>Fungi incertae sedis</taxon>
        <taxon>Mucoromycota</taxon>
        <taxon>Glomeromycotina</taxon>
        <taxon>Glomeromycetes</taxon>
        <taxon>Paraglomerales</taxon>
        <taxon>Paraglomeraceae</taxon>
        <taxon>Paraglomus</taxon>
    </lineage>
</organism>
<keyword evidence="1" id="KW-0472">Membrane</keyword>
<feature type="transmembrane region" description="Helical" evidence="1">
    <location>
        <begin position="231"/>
        <end position="255"/>
    </location>
</feature>
<dbReference type="PANTHER" id="PTHR32251:SF17">
    <property type="entry name" value="STEROID 5-ALPHA REDUCTASE C-TERMINAL DOMAIN-CONTAINING PROTEIN"/>
    <property type="match status" value="1"/>
</dbReference>
<dbReference type="Pfam" id="PF06966">
    <property type="entry name" value="DUF1295"/>
    <property type="match status" value="1"/>
</dbReference>
<dbReference type="PANTHER" id="PTHR32251">
    <property type="entry name" value="3-OXO-5-ALPHA-STEROID 4-DEHYDROGENASE"/>
    <property type="match status" value="1"/>
</dbReference>
<sequence>MMELLSGILGTDAARILAPIWLVAYGTQIAGFAISAPLQTEKPVSLFSASEHTYPPTTFPITPPPPPRYHPRQIIATTLQTVWSLRLAIFLGSRVFRKGGDARFEKVKRKPGLFLIFWLGQALWIFLIPLGVYGVNALPPELHPPIGLTDMFGVALWFFGISFEAIADAQKSAFSKDPKNHGKFITNGLWRISRHPNYFGEIILWAGMTLFCTPALLKISRSYPERIKPAVAYSTLVSPIFLTYLLNMVSGINILEKMGDKRWGNLKEWKEYKETTPVLVPWIGWWWMNKMKKDVKAAGGTHEKNK</sequence>
<dbReference type="AlphaFoldDB" id="A0A9N9FLS6"/>
<protein>
    <submittedName>
        <fullName evidence="2">4263_t:CDS:1</fullName>
    </submittedName>
</protein>
<evidence type="ECO:0000313" key="3">
    <source>
        <dbReference type="Proteomes" id="UP000789739"/>
    </source>
</evidence>
<dbReference type="OrthoDB" id="67965at2759"/>
<reference evidence="2" key="1">
    <citation type="submission" date="2021-06" db="EMBL/GenBank/DDBJ databases">
        <authorList>
            <person name="Kallberg Y."/>
            <person name="Tangrot J."/>
            <person name="Rosling A."/>
        </authorList>
    </citation>
    <scope>NUCLEOTIDE SEQUENCE</scope>
    <source>
        <strain evidence="2">BR232B</strain>
    </source>
</reference>
<dbReference type="GO" id="GO:0016020">
    <property type="term" value="C:membrane"/>
    <property type="evidence" value="ECO:0007669"/>
    <property type="project" value="TreeGrafter"/>
</dbReference>
<feature type="transmembrane region" description="Helical" evidence="1">
    <location>
        <begin position="198"/>
        <end position="219"/>
    </location>
</feature>
<feature type="transmembrane region" description="Helical" evidence="1">
    <location>
        <begin position="20"/>
        <end position="38"/>
    </location>
</feature>
<accession>A0A9N9FLS6</accession>
<gene>
    <name evidence="2" type="ORF">PBRASI_LOCUS4847</name>
</gene>
<keyword evidence="1" id="KW-0812">Transmembrane</keyword>
<proteinExistence type="predicted"/>
<name>A0A9N9FLS6_9GLOM</name>
<feature type="transmembrane region" description="Helical" evidence="1">
    <location>
        <begin position="74"/>
        <end position="92"/>
    </location>
</feature>
<keyword evidence="3" id="KW-1185">Reference proteome</keyword>